<keyword evidence="10 15" id="KW-0274">FAD</keyword>
<evidence type="ECO:0000256" key="11">
    <source>
        <dbReference type="ARBA" id="ARBA00022840"/>
    </source>
</evidence>
<keyword evidence="6 15" id="KW-0808">Transferase</keyword>
<dbReference type="FunFam" id="3.40.50.620:FF:000021">
    <property type="entry name" value="Riboflavin biosynthesis protein"/>
    <property type="match status" value="1"/>
</dbReference>
<dbReference type="AlphaFoldDB" id="A0A1V1I2E1"/>
<dbReference type="InterPro" id="IPR015865">
    <property type="entry name" value="Riboflavin_kinase_bac/euk"/>
</dbReference>
<keyword evidence="8 15" id="KW-0547">Nucleotide-binding</keyword>
<dbReference type="GO" id="GO:0005524">
    <property type="term" value="F:ATP binding"/>
    <property type="evidence" value="ECO:0007669"/>
    <property type="project" value="UniProtKB-UniRule"/>
</dbReference>
<dbReference type="EC" id="2.7.1.26" evidence="15"/>
<dbReference type="RefSeq" id="WP_180701934.1">
    <property type="nucleotide sequence ID" value="NZ_LN555523.1"/>
</dbReference>
<dbReference type="InterPro" id="IPR002606">
    <property type="entry name" value="Riboflavin_kinase_bac"/>
</dbReference>
<dbReference type="InterPro" id="IPR015864">
    <property type="entry name" value="FAD_synthase"/>
</dbReference>
<proteinExistence type="inferred from homology"/>
<dbReference type="PIRSF" id="PIRSF004491">
    <property type="entry name" value="FAD_Synth"/>
    <property type="match status" value="1"/>
</dbReference>
<evidence type="ECO:0000256" key="14">
    <source>
        <dbReference type="ARBA" id="ARBA00049494"/>
    </source>
</evidence>
<dbReference type="PANTHER" id="PTHR22749">
    <property type="entry name" value="RIBOFLAVIN KINASE/FMN ADENYLYLTRANSFERASE"/>
    <property type="match status" value="1"/>
</dbReference>
<evidence type="ECO:0000256" key="10">
    <source>
        <dbReference type="ARBA" id="ARBA00022827"/>
    </source>
</evidence>
<keyword evidence="18" id="KW-1185">Reference proteome</keyword>
<evidence type="ECO:0000256" key="12">
    <source>
        <dbReference type="ARBA" id="ARBA00023268"/>
    </source>
</evidence>
<evidence type="ECO:0000256" key="2">
    <source>
        <dbReference type="ARBA" id="ARBA00004726"/>
    </source>
</evidence>
<dbReference type="GO" id="GO:0008531">
    <property type="term" value="F:riboflavin kinase activity"/>
    <property type="evidence" value="ECO:0007669"/>
    <property type="project" value="UniProtKB-UniRule"/>
</dbReference>
<comment type="catalytic activity">
    <reaction evidence="13 15">
        <text>riboflavin + ATP = FMN + ADP + H(+)</text>
        <dbReference type="Rhea" id="RHEA:14357"/>
        <dbReference type="ChEBI" id="CHEBI:15378"/>
        <dbReference type="ChEBI" id="CHEBI:30616"/>
        <dbReference type="ChEBI" id="CHEBI:57986"/>
        <dbReference type="ChEBI" id="CHEBI:58210"/>
        <dbReference type="ChEBI" id="CHEBI:456216"/>
        <dbReference type="EC" id="2.7.1.26"/>
    </reaction>
</comment>
<dbReference type="UniPathway" id="UPA00276">
    <property type="reaction ID" value="UER00406"/>
</dbReference>
<keyword evidence="4 15" id="KW-0285">Flavoprotein</keyword>
<protein>
    <recommendedName>
        <fullName evidence="15">Riboflavin biosynthesis protein</fullName>
    </recommendedName>
    <domain>
        <recommendedName>
            <fullName evidence="15">Riboflavin kinase</fullName>
            <ecNumber evidence="15">2.7.1.26</ecNumber>
        </recommendedName>
        <alternativeName>
            <fullName evidence="15">Flavokinase</fullName>
        </alternativeName>
    </domain>
    <domain>
        <recommendedName>
            <fullName evidence="15">FMN adenylyltransferase</fullName>
            <ecNumber evidence="15">2.7.7.2</ecNumber>
        </recommendedName>
        <alternativeName>
            <fullName evidence="15">FAD pyrophosphorylase</fullName>
        </alternativeName>
        <alternativeName>
            <fullName evidence="15">FAD synthase</fullName>
        </alternativeName>
    </domain>
</protein>
<comment type="pathway">
    <text evidence="2 15">Cofactor biosynthesis; FAD biosynthesis; FAD from FMN: step 1/1.</text>
</comment>
<dbReference type="KEGG" id="ril:CRIB_1804"/>
<evidence type="ECO:0000313" key="18">
    <source>
        <dbReference type="Proteomes" id="UP000245622"/>
    </source>
</evidence>
<organism evidence="17 18">
    <name type="scientific">Romboutsia ilealis</name>
    <dbReference type="NCBI Taxonomy" id="1115758"/>
    <lineage>
        <taxon>Bacteria</taxon>
        <taxon>Bacillati</taxon>
        <taxon>Bacillota</taxon>
        <taxon>Clostridia</taxon>
        <taxon>Peptostreptococcales</taxon>
        <taxon>Peptostreptococcaceae</taxon>
        <taxon>Romboutsia</taxon>
    </lineage>
</organism>
<evidence type="ECO:0000256" key="5">
    <source>
        <dbReference type="ARBA" id="ARBA00022643"/>
    </source>
</evidence>
<dbReference type="InterPro" id="IPR023468">
    <property type="entry name" value="Riboflavin_kinase"/>
</dbReference>
<dbReference type="GO" id="GO:0009231">
    <property type="term" value="P:riboflavin biosynthetic process"/>
    <property type="evidence" value="ECO:0007669"/>
    <property type="project" value="InterPro"/>
</dbReference>
<dbReference type="SUPFAM" id="SSF52374">
    <property type="entry name" value="Nucleotidylyl transferase"/>
    <property type="match status" value="1"/>
</dbReference>
<dbReference type="Proteomes" id="UP000245622">
    <property type="component" value="Chromosome 1"/>
</dbReference>
<evidence type="ECO:0000256" key="9">
    <source>
        <dbReference type="ARBA" id="ARBA00022777"/>
    </source>
</evidence>
<name>A0A1V1I2E1_9FIRM</name>
<keyword evidence="7 15" id="KW-0548">Nucleotidyltransferase</keyword>
<keyword evidence="9 15" id="KW-0418">Kinase</keyword>
<keyword evidence="11 15" id="KW-0067">ATP-binding</keyword>
<comment type="catalytic activity">
    <reaction evidence="14 15">
        <text>FMN + ATP + H(+) = FAD + diphosphate</text>
        <dbReference type="Rhea" id="RHEA:17237"/>
        <dbReference type="ChEBI" id="CHEBI:15378"/>
        <dbReference type="ChEBI" id="CHEBI:30616"/>
        <dbReference type="ChEBI" id="CHEBI:33019"/>
        <dbReference type="ChEBI" id="CHEBI:57692"/>
        <dbReference type="ChEBI" id="CHEBI:58210"/>
        <dbReference type="EC" id="2.7.7.2"/>
    </reaction>
</comment>
<accession>A0A1V1I2E1</accession>
<dbReference type="EC" id="2.7.7.2" evidence="15"/>
<dbReference type="GO" id="GO:0009398">
    <property type="term" value="P:FMN biosynthetic process"/>
    <property type="evidence" value="ECO:0007669"/>
    <property type="project" value="UniProtKB-UniRule"/>
</dbReference>
<comment type="pathway">
    <text evidence="3 15">Cofactor biosynthesis; FMN biosynthesis; FMN from riboflavin (ATP route): step 1/1.</text>
</comment>
<dbReference type="UniPathway" id="UPA00277">
    <property type="reaction ID" value="UER00407"/>
</dbReference>
<gene>
    <name evidence="17" type="ORF">CRIB_1804</name>
</gene>
<dbReference type="NCBIfam" id="NF004160">
    <property type="entry name" value="PRK05627.1-3"/>
    <property type="match status" value="1"/>
</dbReference>
<keyword evidence="12" id="KW-0511">Multifunctional enzyme</keyword>
<dbReference type="Pfam" id="PF06574">
    <property type="entry name" value="FAD_syn"/>
    <property type="match status" value="1"/>
</dbReference>
<dbReference type="GO" id="GO:0006747">
    <property type="term" value="P:FAD biosynthetic process"/>
    <property type="evidence" value="ECO:0007669"/>
    <property type="project" value="UniProtKB-UniRule"/>
</dbReference>
<dbReference type="Gene3D" id="3.40.50.620">
    <property type="entry name" value="HUPs"/>
    <property type="match status" value="1"/>
</dbReference>
<evidence type="ECO:0000256" key="1">
    <source>
        <dbReference type="ARBA" id="ARBA00002121"/>
    </source>
</evidence>
<dbReference type="FunFam" id="2.40.30.30:FF:000003">
    <property type="entry name" value="Riboflavin biosynthesis protein"/>
    <property type="match status" value="1"/>
</dbReference>
<dbReference type="GO" id="GO:0003919">
    <property type="term" value="F:FMN adenylyltransferase activity"/>
    <property type="evidence" value="ECO:0007669"/>
    <property type="project" value="UniProtKB-UniRule"/>
</dbReference>
<evidence type="ECO:0000259" key="16">
    <source>
        <dbReference type="SMART" id="SM00904"/>
    </source>
</evidence>
<dbReference type="InterPro" id="IPR023465">
    <property type="entry name" value="Riboflavin_kinase_dom_sf"/>
</dbReference>
<evidence type="ECO:0000256" key="15">
    <source>
        <dbReference type="PIRNR" id="PIRNR004491"/>
    </source>
</evidence>
<evidence type="ECO:0000256" key="6">
    <source>
        <dbReference type="ARBA" id="ARBA00022679"/>
    </source>
</evidence>
<comment type="function">
    <text evidence="1">Catalyzes the phosphorylation of riboflavin to FMN followed by the adenylation of FMN to FAD.</text>
</comment>
<dbReference type="InterPro" id="IPR014729">
    <property type="entry name" value="Rossmann-like_a/b/a_fold"/>
</dbReference>
<evidence type="ECO:0000256" key="3">
    <source>
        <dbReference type="ARBA" id="ARBA00005201"/>
    </source>
</evidence>
<sequence length="314" mass="36130">MDTITSIEKIEPIKESVVTIGNFDGLHRGHQALIKKAIEYAKINNMSSVVFTFKNHPANYFRPDSIKNIITNEEKVKILKSMGIDYIINIPFNEYMTKISGHDFVKEILLDTLCAKNIIVGHDFTFARNKEGNIKLLKELSNKYGFSLEIVSPIKLDDIRISSTYIRQLISDGRVEDVSNYLGRNYKLSGEVIYSKQLGRTIGFPTANISINEDMIIPKVGIYATKVYIDEETYYGATNVGYNPTVNGDNLSIETNILEFNDNIYGKVITIEFIERIRDEKKFNGIEELKKQLQKDTRYVYEKYICKREKIMIQ</sequence>
<dbReference type="SMART" id="SM00904">
    <property type="entry name" value="Flavokinase"/>
    <property type="match status" value="1"/>
</dbReference>
<dbReference type="NCBIfam" id="NF004162">
    <property type="entry name" value="PRK05627.1-5"/>
    <property type="match status" value="1"/>
</dbReference>
<dbReference type="EMBL" id="LN555523">
    <property type="protein sequence ID" value="CED94411.1"/>
    <property type="molecule type" value="Genomic_DNA"/>
</dbReference>
<feature type="domain" description="Riboflavin kinase" evidence="16">
    <location>
        <begin position="181"/>
        <end position="305"/>
    </location>
</feature>
<dbReference type="Pfam" id="PF01687">
    <property type="entry name" value="Flavokinase"/>
    <property type="match status" value="1"/>
</dbReference>
<evidence type="ECO:0000256" key="13">
    <source>
        <dbReference type="ARBA" id="ARBA00047880"/>
    </source>
</evidence>
<dbReference type="PANTHER" id="PTHR22749:SF6">
    <property type="entry name" value="RIBOFLAVIN KINASE"/>
    <property type="match status" value="1"/>
</dbReference>
<comment type="similarity">
    <text evidence="15">Belongs to the ribF family.</text>
</comment>
<evidence type="ECO:0000256" key="8">
    <source>
        <dbReference type="ARBA" id="ARBA00022741"/>
    </source>
</evidence>
<evidence type="ECO:0000256" key="4">
    <source>
        <dbReference type="ARBA" id="ARBA00022630"/>
    </source>
</evidence>
<dbReference type="Gene3D" id="2.40.30.30">
    <property type="entry name" value="Riboflavin kinase-like"/>
    <property type="match status" value="1"/>
</dbReference>
<reference evidence="17 18" key="1">
    <citation type="submission" date="2014-04" db="EMBL/GenBank/DDBJ databases">
        <authorList>
            <person name="Hornung B.V."/>
        </authorList>
    </citation>
    <scope>NUCLEOTIDE SEQUENCE [LARGE SCALE GENOMIC DNA]</scope>
    <source>
        <strain evidence="17 18">CRIB</strain>
    </source>
</reference>
<evidence type="ECO:0000256" key="7">
    <source>
        <dbReference type="ARBA" id="ARBA00022695"/>
    </source>
</evidence>
<dbReference type="SUPFAM" id="SSF82114">
    <property type="entry name" value="Riboflavin kinase-like"/>
    <property type="match status" value="1"/>
</dbReference>
<keyword evidence="5 15" id="KW-0288">FMN</keyword>
<dbReference type="GeneID" id="82205833"/>
<dbReference type="CDD" id="cd02064">
    <property type="entry name" value="FAD_synthetase_N"/>
    <property type="match status" value="1"/>
</dbReference>
<dbReference type="NCBIfam" id="TIGR00083">
    <property type="entry name" value="ribF"/>
    <property type="match status" value="1"/>
</dbReference>
<evidence type="ECO:0000313" key="17">
    <source>
        <dbReference type="EMBL" id="CED94411.1"/>
    </source>
</evidence>